<dbReference type="InterPro" id="IPR009057">
    <property type="entry name" value="Homeodomain-like_sf"/>
</dbReference>
<name>A0ABD3DZ40_9LAMI</name>
<feature type="region of interest" description="Disordered" evidence="7">
    <location>
        <begin position="167"/>
        <end position="199"/>
    </location>
</feature>
<feature type="domain" description="Myb-like" evidence="8">
    <location>
        <begin position="43"/>
        <end position="89"/>
    </location>
</feature>
<dbReference type="Pfam" id="PF00249">
    <property type="entry name" value="Myb_DNA-binding"/>
    <property type="match status" value="2"/>
</dbReference>
<dbReference type="InterPro" id="IPR001005">
    <property type="entry name" value="SANT/Myb"/>
</dbReference>
<dbReference type="SMART" id="SM00717">
    <property type="entry name" value="SANT"/>
    <property type="match status" value="2"/>
</dbReference>
<dbReference type="CDD" id="cd00167">
    <property type="entry name" value="SANT"/>
    <property type="match status" value="2"/>
</dbReference>
<dbReference type="Gene3D" id="1.10.10.60">
    <property type="entry name" value="Homeodomain-like"/>
    <property type="match status" value="2"/>
</dbReference>
<dbReference type="PANTHER" id="PTHR45614">
    <property type="entry name" value="MYB PROTEIN-RELATED"/>
    <property type="match status" value="1"/>
</dbReference>
<evidence type="ECO:0000256" key="5">
    <source>
        <dbReference type="ARBA" id="ARBA00023163"/>
    </source>
</evidence>
<dbReference type="GO" id="GO:0003677">
    <property type="term" value="F:DNA binding"/>
    <property type="evidence" value="ECO:0007669"/>
    <property type="project" value="UniProtKB-KW"/>
</dbReference>
<dbReference type="PROSITE" id="PS51294">
    <property type="entry name" value="HTH_MYB"/>
    <property type="match status" value="2"/>
</dbReference>
<comment type="caution">
    <text evidence="10">The sequence shown here is derived from an EMBL/GenBank/DDBJ whole genome shotgun (WGS) entry which is preliminary data.</text>
</comment>
<organism evidence="10 11">
    <name type="scientific">Castilleja foliolosa</name>
    <dbReference type="NCBI Taxonomy" id="1961234"/>
    <lineage>
        <taxon>Eukaryota</taxon>
        <taxon>Viridiplantae</taxon>
        <taxon>Streptophyta</taxon>
        <taxon>Embryophyta</taxon>
        <taxon>Tracheophyta</taxon>
        <taxon>Spermatophyta</taxon>
        <taxon>Magnoliopsida</taxon>
        <taxon>eudicotyledons</taxon>
        <taxon>Gunneridae</taxon>
        <taxon>Pentapetalae</taxon>
        <taxon>asterids</taxon>
        <taxon>lamiids</taxon>
        <taxon>Lamiales</taxon>
        <taxon>Orobanchaceae</taxon>
        <taxon>Pedicularideae</taxon>
        <taxon>Castillejinae</taxon>
        <taxon>Castilleja</taxon>
    </lineage>
</organism>
<dbReference type="PANTHER" id="PTHR45614:SF25">
    <property type="entry name" value="MYB PROTEIN"/>
    <property type="match status" value="1"/>
</dbReference>
<keyword evidence="2" id="KW-0677">Repeat</keyword>
<dbReference type="SUPFAM" id="SSF46689">
    <property type="entry name" value="Homeodomain-like"/>
    <property type="match status" value="1"/>
</dbReference>
<evidence type="ECO:0000259" key="9">
    <source>
        <dbReference type="PROSITE" id="PS51294"/>
    </source>
</evidence>
<dbReference type="PROSITE" id="PS50090">
    <property type="entry name" value="MYB_LIKE"/>
    <property type="match status" value="2"/>
</dbReference>
<feature type="domain" description="Myb-like" evidence="8">
    <location>
        <begin position="124"/>
        <end position="164"/>
    </location>
</feature>
<feature type="domain" description="HTH myb-type" evidence="9">
    <location>
        <begin position="124"/>
        <end position="168"/>
    </location>
</feature>
<comment type="subcellular location">
    <subcellularLocation>
        <location evidence="1">Nucleus</location>
    </subcellularLocation>
</comment>
<dbReference type="InterPro" id="IPR050560">
    <property type="entry name" value="MYB_TF"/>
</dbReference>
<gene>
    <name evidence="10" type="ORF">CASFOL_008305</name>
</gene>
<feature type="compositionally biased region" description="Polar residues" evidence="7">
    <location>
        <begin position="181"/>
        <end position="191"/>
    </location>
</feature>
<evidence type="ECO:0000256" key="7">
    <source>
        <dbReference type="SAM" id="MobiDB-lite"/>
    </source>
</evidence>
<keyword evidence="5" id="KW-0804">Transcription</keyword>
<keyword evidence="6" id="KW-0539">Nucleus</keyword>
<evidence type="ECO:0000256" key="2">
    <source>
        <dbReference type="ARBA" id="ARBA00022737"/>
    </source>
</evidence>
<keyword evidence="3" id="KW-0805">Transcription regulation</keyword>
<protein>
    <submittedName>
        <fullName evidence="10">Uncharacterized protein</fullName>
    </submittedName>
</protein>
<accession>A0ABD3DZ40</accession>
<evidence type="ECO:0000256" key="6">
    <source>
        <dbReference type="ARBA" id="ARBA00023242"/>
    </source>
</evidence>
<feature type="region of interest" description="Disordered" evidence="7">
    <location>
        <begin position="1"/>
        <end position="48"/>
    </location>
</feature>
<dbReference type="EMBL" id="JAVIJP010000009">
    <property type="protein sequence ID" value="KAL3647337.1"/>
    <property type="molecule type" value="Genomic_DNA"/>
</dbReference>
<sequence>MLGTVAAGGLAVEQSSENNSERESMSGEQEMRDQSTAMQGNVRGPWSSGEDEILSDLVAKFGARNWSLIARGIPGRSGKSCRLRWCNQLDPSVKHKPFTVLLRILEYFELQYYGEEKRERHALDEEDRIIKDAHAIYGNKWACISKLLPGRTDNSIKNHWNSTLRRGNGYLRRSRPPTVRNLPNSSSQETSPGGALNSLRSSSDEMGMILVVDQPDPLPAETSQPAISRPVAKVGAFNIYNSSIHDVEMQGPVDSGMCKFLDDERMIPFQCGHGCCAGPIGHSSQMSLLGPEFVEYEELPNFSSQDFVSVASELNNIAWIKSGLENAERVFRHAGDKATPASNSMCV</sequence>
<reference evidence="11" key="1">
    <citation type="journal article" date="2024" name="IScience">
        <title>Strigolactones Initiate the Formation of Haustorium-like Structures in Castilleja.</title>
        <authorList>
            <person name="Buerger M."/>
            <person name="Peterson D."/>
            <person name="Chory J."/>
        </authorList>
    </citation>
    <scope>NUCLEOTIDE SEQUENCE [LARGE SCALE GENOMIC DNA]</scope>
</reference>
<dbReference type="GO" id="GO:0005634">
    <property type="term" value="C:nucleus"/>
    <property type="evidence" value="ECO:0007669"/>
    <property type="project" value="UniProtKB-SubCell"/>
</dbReference>
<evidence type="ECO:0000313" key="10">
    <source>
        <dbReference type="EMBL" id="KAL3647337.1"/>
    </source>
</evidence>
<feature type="compositionally biased region" description="Basic and acidic residues" evidence="7">
    <location>
        <begin position="19"/>
        <end position="33"/>
    </location>
</feature>
<evidence type="ECO:0000259" key="8">
    <source>
        <dbReference type="PROSITE" id="PS50090"/>
    </source>
</evidence>
<proteinExistence type="predicted"/>
<dbReference type="InterPro" id="IPR017930">
    <property type="entry name" value="Myb_dom"/>
</dbReference>
<dbReference type="Proteomes" id="UP001632038">
    <property type="component" value="Unassembled WGS sequence"/>
</dbReference>
<keyword evidence="4" id="KW-0238">DNA-binding</keyword>
<feature type="domain" description="HTH myb-type" evidence="9">
    <location>
        <begin position="38"/>
        <end position="93"/>
    </location>
</feature>
<evidence type="ECO:0000313" key="11">
    <source>
        <dbReference type="Proteomes" id="UP001632038"/>
    </source>
</evidence>
<dbReference type="FunFam" id="1.10.10.60:FF:000060">
    <property type="entry name" value="MYB transcription factor"/>
    <property type="match status" value="1"/>
</dbReference>
<evidence type="ECO:0000256" key="4">
    <source>
        <dbReference type="ARBA" id="ARBA00023125"/>
    </source>
</evidence>
<dbReference type="AlphaFoldDB" id="A0ABD3DZ40"/>
<evidence type="ECO:0000256" key="3">
    <source>
        <dbReference type="ARBA" id="ARBA00023015"/>
    </source>
</evidence>
<evidence type="ECO:0000256" key="1">
    <source>
        <dbReference type="ARBA" id="ARBA00004123"/>
    </source>
</evidence>
<keyword evidence="11" id="KW-1185">Reference proteome</keyword>